<dbReference type="CDD" id="cd01184">
    <property type="entry name" value="INT_C_like_1"/>
    <property type="match status" value="1"/>
</dbReference>
<keyword evidence="3" id="KW-0238">DNA-binding</keyword>
<dbReference type="InterPro" id="IPR002104">
    <property type="entry name" value="Integrase_catalytic"/>
</dbReference>
<proteinExistence type="inferred from homology"/>
<dbReference type="GO" id="GO:0003677">
    <property type="term" value="F:DNA binding"/>
    <property type="evidence" value="ECO:0007669"/>
    <property type="project" value="UniProtKB-KW"/>
</dbReference>
<dbReference type="InterPro" id="IPR046668">
    <property type="entry name" value="DUF6538"/>
</dbReference>
<dbReference type="EMBL" id="JAVIZC010000001">
    <property type="protein sequence ID" value="MDR6101007.1"/>
    <property type="molecule type" value="Genomic_DNA"/>
</dbReference>
<comment type="similarity">
    <text evidence="1">Belongs to the 'phage' integrase family.</text>
</comment>
<dbReference type="GO" id="GO:0015074">
    <property type="term" value="P:DNA integration"/>
    <property type="evidence" value="ECO:0007669"/>
    <property type="project" value="UniProtKB-KW"/>
</dbReference>
<dbReference type="GO" id="GO:0006310">
    <property type="term" value="P:DNA recombination"/>
    <property type="evidence" value="ECO:0007669"/>
    <property type="project" value="UniProtKB-KW"/>
</dbReference>
<dbReference type="PROSITE" id="PS51898">
    <property type="entry name" value="TYR_RECOMBINASE"/>
    <property type="match status" value="1"/>
</dbReference>
<organism evidence="7 8">
    <name type="scientific">Agrobacterium larrymoorei</name>
    <dbReference type="NCBI Taxonomy" id="160699"/>
    <lineage>
        <taxon>Bacteria</taxon>
        <taxon>Pseudomonadati</taxon>
        <taxon>Pseudomonadota</taxon>
        <taxon>Alphaproteobacteria</taxon>
        <taxon>Hyphomicrobiales</taxon>
        <taxon>Rhizobiaceae</taxon>
        <taxon>Rhizobium/Agrobacterium group</taxon>
        <taxon>Agrobacterium</taxon>
    </lineage>
</organism>
<dbReference type="InterPro" id="IPR050090">
    <property type="entry name" value="Tyrosine_recombinase_XerCD"/>
</dbReference>
<dbReference type="PANTHER" id="PTHR30349">
    <property type="entry name" value="PHAGE INTEGRASE-RELATED"/>
    <property type="match status" value="1"/>
</dbReference>
<dbReference type="Pfam" id="PF20172">
    <property type="entry name" value="DUF6538"/>
    <property type="match status" value="1"/>
</dbReference>
<keyword evidence="2" id="KW-0229">DNA integration</keyword>
<dbReference type="AlphaFoldDB" id="A0AAJ2EU29"/>
<evidence type="ECO:0000313" key="8">
    <source>
        <dbReference type="Proteomes" id="UP001255601"/>
    </source>
</evidence>
<dbReference type="RefSeq" id="WP_309769954.1">
    <property type="nucleotide sequence ID" value="NZ_JAVIZC010000001.1"/>
</dbReference>
<reference evidence="7" key="1">
    <citation type="submission" date="2023-08" db="EMBL/GenBank/DDBJ databases">
        <title>Functional and genomic diversity of the sorghum phyllosphere microbiome.</title>
        <authorList>
            <person name="Shade A."/>
        </authorList>
    </citation>
    <scope>NUCLEOTIDE SEQUENCE</scope>
    <source>
        <strain evidence="7">SORGH_AS_0974</strain>
    </source>
</reference>
<evidence type="ECO:0000256" key="1">
    <source>
        <dbReference type="ARBA" id="ARBA00008857"/>
    </source>
</evidence>
<feature type="region of interest" description="Disordered" evidence="5">
    <location>
        <begin position="547"/>
        <end position="584"/>
    </location>
</feature>
<evidence type="ECO:0000256" key="3">
    <source>
        <dbReference type="ARBA" id="ARBA00023125"/>
    </source>
</evidence>
<evidence type="ECO:0000256" key="2">
    <source>
        <dbReference type="ARBA" id="ARBA00022908"/>
    </source>
</evidence>
<dbReference type="SUPFAM" id="SSF56349">
    <property type="entry name" value="DNA breaking-rejoining enzymes"/>
    <property type="match status" value="1"/>
</dbReference>
<evidence type="ECO:0000313" key="7">
    <source>
        <dbReference type="EMBL" id="MDR6101007.1"/>
    </source>
</evidence>
<dbReference type="PANTHER" id="PTHR30349:SF41">
    <property type="entry name" value="INTEGRASE_RECOMBINASE PROTEIN MJ0367-RELATED"/>
    <property type="match status" value="1"/>
</dbReference>
<evidence type="ECO:0000256" key="5">
    <source>
        <dbReference type="SAM" id="MobiDB-lite"/>
    </source>
</evidence>
<evidence type="ECO:0000256" key="4">
    <source>
        <dbReference type="ARBA" id="ARBA00023172"/>
    </source>
</evidence>
<name>A0AAJ2EU29_9HYPH</name>
<dbReference type="InterPro" id="IPR013762">
    <property type="entry name" value="Integrase-like_cat_sf"/>
</dbReference>
<comment type="caution">
    <text evidence="7">The sequence shown here is derived from an EMBL/GenBank/DDBJ whole genome shotgun (WGS) entry which is preliminary data.</text>
</comment>
<dbReference type="InterPro" id="IPR011010">
    <property type="entry name" value="DNA_brk_join_enz"/>
</dbReference>
<keyword evidence="4" id="KW-0233">DNA recombination</keyword>
<dbReference type="Gene3D" id="1.10.443.10">
    <property type="entry name" value="Intergrase catalytic core"/>
    <property type="match status" value="1"/>
</dbReference>
<evidence type="ECO:0000259" key="6">
    <source>
        <dbReference type="PROSITE" id="PS51898"/>
    </source>
</evidence>
<gene>
    <name evidence="7" type="ORF">QE369_001185</name>
</gene>
<protein>
    <submittedName>
        <fullName evidence="7">Integrase</fullName>
    </submittedName>
</protein>
<dbReference type="Proteomes" id="UP001255601">
    <property type="component" value="Unassembled WGS sequence"/>
</dbReference>
<sequence>MTNYLRRESDSFVFRRRVPPHLQVRLRRKELYRSLNTTVRKAARVRAALLLIQTERLFQMLDDEADYVPTDEDIRAAVRLSLSTERWQQRLKLLEQTTPGGLRAQYGDMARSLLLTIPTDDLLTERDVMCMEAQYALDDAGFTGNGKVLARTVDVMLQTLQGYVDRRMQQVFQPEAMATSTTTTMGAAGGSSVPISIASPEKISRFLRAWQKDIAAGYNHNKSLGHETTDQYLKTVEMFIGLIGDLPVGQITFEKAAEFRELVLEMPSTHGKGALGSVKKELARARADETIPRVTMKTAKRHFSGMNSMWKWLAFKRHVPGNFNPFSGHSFPGTKSKKSARDDWSSEDLHQFFTSSAYRDAPQSSALRWLPLIALHSGMRLEEICRLRPGVDIIRKDGVHCFSIVARDGWDPKTEAGTRIVPIHSWLIRHGFMDFVTQQRARGAEHLFSPELTLHKGKISSGFSRDFSRIKIDLGVGSKTAFHSFRHTFRTVIESTDHKESHIDAVIGHDGGGSEGRTYTKRVTTAKLKEVVEAFQPPLDLAFLGTAETSAPPPSPKAVVRKRKLAPPVLDENGKVVRPRSKRQ</sequence>
<feature type="domain" description="Tyr recombinase" evidence="6">
    <location>
        <begin position="339"/>
        <end position="533"/>
    </location>
</feature>
<accession>A0AAJ2EU29</accession>